<dbReference type="GO" id="GO:0003677">
    <property type="term" value="F:DNA binding"/>
    <property type="evidence" value="ECO:0007669"/>
    <property type="project" value="InterPro"/>
</dbReference>
<evidence type="ECO:0000313" key="8">
    <source>
        <dbReference type="Proteomes" id="UP000799118"/>
    </source>
</evidence>
<evidence type="ECO:0000256" key="2">
    <source>
        <dbReference type="ARBA" id="ARBA00022741"/>
    </source>
</evidence>
<evidence type="ECO:0000256" key="5">
    <source>
        <dbReference type="SAM" id="MobiDB-lite"/>
    </source>
</evidence>
<dbReference type="InterPro" id="IPR008266">
    <property type="entry name" value="Tyr_kinase_AS"/>
</dbReference>
<sequence length="400" mass="45474">MNYKDIYRGTIGEESVCIKVLRLAMEQDEEIRDNIRKEFCKEALIWRQLKHPNILPLLGVNAELFSPSFCLISPWMENKDIITFLRKNPSHDRQNVLSEVAAGLCYLHSRDPPILHGDIRGANILVSNNFHCCLADFGLTVIVSDSRTFTNATTSAMTRGTTRWMAPELISSSADPAKINTSRDIYAFGCTVLEILTLQLPFHDKRTDPAVILSLIQGERPARPQNVWYPDPIWDLTTQCWAQEPTDRPNAQEILQTLHGSDASYGDAGSTAPRREYEPGPDWSQTPTFIQGLLDLPPPPNPTIQVQGPTINLTDLTEQTDHFRITTRNQVMQKHQTQTQTVVEPLDIQRFGVTYKHWCLTKNIVHDPRLLIIDSRPIDLFQLHCYVIREGGIQNVSFHN</sequence>
<organism evidence="7 8">
    <name type="scientific">Gymnopus androsaceus JB14</name>
    <dbReference type="NCBI Taxonomy" id="1447944"/>
    <lineage>
        <taxon>Eukaryota</taxon>
        <taxon>Fungi</taxon>
        <taxon>Dikarya</taxon>
        <taxon>Basidiomycota</taxon>
        <taxon>Agaricomycotina</taxon>
        <taxon>Agaricomycetes</taxon>
        <taxon>Agaricomycetidae</taxon>
        <taxon>Agaricales</taxon>
        <taxon>Marasmiineae</taxon>
        <taxon>Omphalotaceae</taxon>
        <taxon>Gymnopus</taxon>
    </lineage>
</organism>
<feature type="region of interest" description="Disordered" evidence="5">
    <location>
        <begin position="261"/>
        <end position="283"/>
    </location>
</feature>
<dbReference type="AlphaFoldDB" id="A0A6A4HWF5"/>
<dbReference type="SUPFAM" id="SSF46774">
    <property type="entry name" value="ARID-like"/>
    <property type="match status" value="1"/>
</dbReference>
<keyword evidence="1" id="KW-0808">Transferase</keyword>
<dbReference type="GO" id="GO:0005524">
    <property type="term" value="F:ATP binding"/>
    <property type="evidence" value="ECO:0007669"/>
    <property type="project" value="UniProtKB-KW"/>
</dbReference>
<dbReference type="PANTHER" id="PTHR44329:SF288">
    <property type="entry name" value="MITOGEN-ACTIVATED PROTEIN KINASE KINASE KINASE 20"/>
    <property type="match status" value="1"/>
</dbReference>
<reference evidence="7" key="1">
    <citation type="journal article" date="2019" name="Environ. Microbiol.">
        <title>Fungal ecological strategies reflected in gene transcription - a case study of two litter decomposers.</title>
        <authorList>
            <person name="Barbi F."/>
            <person name="Kohler A."/>
            <person name="Barry K."/>
            <person name="Baskaran P."/>
            <person name="Daum C."/>
            <person name="Fauchery L."/>
            <person name="Ihrmark K."/>
            <person name="Kuo A."/>
            <person name="LaButti K."/>
            <person name="Lipzen A."/>
            <person name="Morin E."/>
            <person name="Grigoriev I.V."/>
            <person name="Henrissat B."/>
            <person name="Lindahl B."/>
            <person name="Martin F."/>
        </authorList>
    </citation>
    <scope>NUCLEOTIDE SEQUENCE</scope>
    <source>
        <strain evidence="7">JB14</strain>
    </source>
</reference>
<dbReference type="Proteomes" id="UP000799118">
    <property type="component" value="Unassembled WGS sequence"/>
</dbReference>
<evidence type="ECO:0000313" key="7">
    <source>
        <dbReference type="EMBL" id="KAE9403632.1"/>
    </source>
</evidence>
<evidence type="ECO:0000259" key="6">
    <source>
        <dbReference type="PROSITE" id="PS50011"/>
    </source>
</evidence>
<dbReference type="EMBL" id="ML769423">
    <property type="protein sequence ID" value="KAE9403632.1"/>
    <property type="molecule type" value="Genomic_DNA"/>
</dbReference>
<feature type="domain" description="Protein kinase" evidence="6">
    <location>
        <begin position="1"/>
        <end position="262"/>
    </location>
</feature>
<dbReference type="InterPro" id="IPR036431">
    <property type="entry name" value="ARID_dom_sf"/>
</dbReference>
<dbReference type="Pfam" id="PF07714">
    <property type="entry name" value="PK_Tyr_Ser-Thr"/>
    <property type="match status" value="1"/>
</dbReference>
<dbReference type="PROSITE" id="PS50011">
    <property type="entry name" value="PROTEIN_KINASE_DOM"/>
    <property type="match status" value="1"/>
</dbReference>
<dbReference type="InterPro" id="IPR001245">
    <property type="entry name" value="Ser-Thr/Tyr_kinase_cat_dom"/>
</dbReference>
<dbReference type="InterPro" id="IPR051681">
    <property type="entry name" value="Ser/Thr_Kinases-Pseudokinases"/>
</dbReference>
<dbReference type="PANTHER" id="PTHR44329">
    <property type="entry name" value="SERINE/THREONINE-PROTEIN KINASE TNNI3K-RELATED"/>
    <property type="match status" value="1"/>
</dbReference>
<name>A0A6A4HWF5_9AGAR</name>
<keyword evidence="4" id="KW-0067">ATP-binding</keyword>
<keyword evidence="2" id="KW-0547">Nucleotide-binding</keyword>
<evidence type="ECO:0000256" key="3">
    <source>
        <dbReference type="ARBA" id="ARBA00022777"/>
    </source>
</evidence>
<accession>A0A6A4HWF5</accession>
<proteinExistence type="predicted"/>
<protein>
    <submittedName>
        <fullName evidence="7">Kinase-like protein</fullName>
    </submittedName>
</protein>
<gene>
    <name evidence="7" type="ORF">BT96DRAFT_814653</name>
</gene>
<dbReference type="Gene3D" id="1.10.510.10">
    <property type="entry name" value="Transferase(Phosphotransferase) domain 1"/>
    <property type="match status" value="1"/>
</dbReference>
<dbReference type="InterPro" id="IPR000719">
    <property type="entry name" value="Prot_kinase_dom"/>
</dbReference>
<evidence type="ECO:0000256" key="4">
    <source>
        <dbReference type="ARBA" id="ARBA00022840"/>
    </source>
</evidence>
<evidence type="ECO:0000256" key="1">
    <source>
        <dbReference type="ARBA" id="ARBA00022679"/>
    </source>
</evidence>
<keyword evidence="8" id="KW-1185">Reference proteome</keyword>
<dbReference type="PROSITE" id="PS00109">
    <property type="entry name" value="PROTEIN_KINASE_TYR"/>
    <property type="match status" value="1"/>
</dbReference>
<dbReference type="SUPFAM" id="SSF56112">
    <property type="entry name" value="Protein kinase-like (PK-like)"/>
    <property type="match status" value="1"/>
</dbReference>
<keyword evidence="3 7" id="KW-0418">Kinase</keyword>
<dbReference type="GO" id="GO:0004674">
    <property type="term" value="F:protein serine/threonine kinase activity"/>
    <property type="evidence" value="ECO:0007669"/>
    <property type="project" value="TreeGrafter"/>
</dbReference>
<dbReference type="OrthoDB" id="26722at2759"/>
<dbReference type="InterPro" id="IPR011009">
    <property type="entry name" value="Kinase-like_dom_sf"/>
</dbReference>